<organism evidence="3 4">
    <name type="scientific">Candidatus Hamiltonella defensa</name>
    <name type="common">Bemisia tabaci</name>
    <dbReference type="NCBI Taxonomy" id="672795"/>
    <lineage>
        <taxon>Bacteria</taxon>
        <taxon>Pseudomonadati</taxon>
        <taxon>Pseudomonadota</taxon>
        <taxon>Gammaproteobacteria</taxon>
        <taxon>Enterobacterales</taxon>
        <taxon>Enterobacteriaceae</taxon>
        <taxon>aphid secondary symbionts</taxon>
        <taxon>Candidatus Williamhamiltonella</taxon>
    </lineage>
</organism>
<proteinExistence type="predicted"/>
<keyword evidence="1" id="KW-0472">Membrane</keyword>
<feature type="transmembrane region" description="Helical" evidence="1">
    <location>
        <begin position="27"/>
        <end position="46"/>
    </location>
</feature>
<dbReference type="Pfam" id="PF16080">
    <property type="entry name" value="Phage_holin_2_3"/>
    <property type="match status" value="1"/>
</dbReference>
<dbReference type="AlphaFoldDB" id="A0A249DZD5"/>
<reference evidence="4" key="1">
    <citation type="submission" date="2016-06" db="EMBL/GenBank/DDBJ databases">
        <authorList>
            <person name="Chen W."/>
            <person name="Hasegawa D.K."/>
        </authorList>
    </citation>
    <scope>NUCLEOTIDE SEQUENCE [LARGE SCALE GENOMIC DNA]</scope>
    <source>
        <strain evidence="4">MEAM1</strain>
    </source>
</reference>
<dbReference type="Proteomes" id="UP000216438">
    <property type="component" value="Chromosome"/>
</dbReference>
<dbReference type="InterPro" id="IPR032118">
    <property type="entry name" value="Phage_holin_HP1"/>
</dbReference>
<accession>A0A249DZD5</accession>
<dbReference type="RefSeq" id="WP_016857916.1">
    <property type="nucleotide sequence ID" value="NZ_CP016303.1"/>
</dbReference>
<evidence type="ECO:0000313" key="3">
    <source>
        <dbReference type="EMBL" id="ASX26142.1"/>
    </source>
</evidence>
<evidence type="ECO:0000256" key="1">
    <source>
        <dbReference type="SAM" id="Phobius"/>
    </source>
</evidence>
<sequence length="65" mass="7203">MIEKATVATTYTASAVTTMAGLTINEWVALGGFLMGVATFVVNLWFKREHLNIERQRNQADGKDD</sequence>
<gene>
    <name evidence="2" type="ORF">BA171_01685</name>
    <name evidence="3" type="ORF">BA171_03285</name>
</gene>
<name>A0A249DZD5_9ENTR</name>
<protein>
    <recommendedName>
        <fullName evidence="5">Holin</fullName>
    </recommendedName>
</protein>
<evidence type="ECO:0000313" key="4">
    <source>
        <dbReference type="Proteomes" id="UP000216438"/>
    </source>
</evidence>
<reference evidence="3 4" key="3">
    <citation type="submission" date="2017-09" db="EMBL/GenBank/DDBJ databases">
        <title>The genome of whitefly Bemisia tabaci, a global crop pest, provides novel insights into virus transmission, host adaptation and insecticide resistance.</title>
        <authorList>
            <person name="Kaur N."/>
            <person name="Kliot A."/>
            <person name="Pinheiro P.V."/>
            <person name="Luan J."/>
            <person name="Zheng Y."/>
            <person name="Liu W."/>
            <person name="Sun H."/>
            <person name="Yang X."/>
            <person name="Xu Y."/>
            <person name="Luo Y."/>
            <person name="Kruse A."/>
            <person name="Fisher T.W."/>
            <person name="Nelson D.R."/>
            <person name="Elimelech M."/>
            <person name="MacCoss M."/>
            <person name="Johnson R."/>
            <person name="Cohen E."/>
            <person name="Hunter W.B."/>
            <person name="Brown J.K."/>
            <person name="Jander G."/>
            <person name="Cilia M."/>
            <person name="Douglas A.E."/>
            <person name="Ghanim M."/>
            <person name="Simmons A.M."/>
            <person name="Wintermantel W.M."/>
            <person name="Ling K.-S."/>
            <person name="Fei Z."/>
        </authorList>
    </citation>
    <scope>NUCLEOTIDE SEQUENCE [LARGE SCALE GENOMIC DNA]</scope>
    <source>
        <strain evidence="3 4">MEAM1</strain>
    </source>
</reference>
<dbReference type="EMBL" id="CP016303">
    <property type="protein sequence ID" value="ASX26142.1"/>
    <property type="molecule type" value="Genomic_DNA"/>
</dbReference>
<dbReference type="OrthoDB" id="6106987at2"/>
<dbReference type="EMBL" id="CP016303">
    <property type="protein sequence ID" value="ASX25881.1"/>
    <property type="molecule type" value="Genomic_DNA"/>
</dbReference>
<evidence type="ECO:0000313" key="2">
    <source>
        <dbReference type="EMBL" id="ASX25881.1"/>
    </source>
</evidence>
<evidence type="ECO:0008006" key="5">
    <source>
        <dbReference type="Google" id="ProtNLM"/>
    </source>
</evidence>
<keyword evidence="1" id="KW-1133">Transmembrane helix</keyword>
<keyword evidence="1" id="KW-0812">Transmembrane</keyword>
<reference evidence="3" key="2">
    <citation type="submission" date="2016-06" db="EMBL/GenBank/DDBJ databases">
        <authorList>
            <person name="Kjaerup R.B."/>
            <person name="Dalgaard T.S."/>
            <person name="Juul-Madsen H.R."/>
        </authorList>
    </citation>
    <scope>NUCLEOTIDE SEQUENCE [LARGE SCALE GENOMIC DNA]</scope>
    <source>
        <strain evidence="3">MEAM1</strain>
    </source>
</reference>